<reference evidence="2" key="1">
    <citation type="submission" date="2023-10" db="EMBL/GenBank/DDBJ databases">
        <authorList>
            <person name="Chen Y."/>
            <person name="Shah S."/>
            <person name="Dougan E. K."/>
            <person name="Thang M."/>
            <person name="Chan C."/>
        </authorList>
    </citation>
    <scope>NUCLEOTIDE SEQUENCE [LARGE SCALE GENOMIC DNA]</scope>
</reference>
<name>A0ABN9VT59_9DINO</name>
<evidence type="ECO:0000313" key="3">
    <source>
        <dbReference type="Proteomes" id="UP001189429"/>
    </source>
</evidence>
<evidence type="ECO:0000313" key="2">
    <source>
        <dbReference type="EMBL" id="CAK0876653.1"/>
    </source>
</evidence>
<dbReference type="EMBL" id="CAUYUJ010017653">
    <property type="protein sequence ID" value="CAK0876653.1"/>
    <property type="molecule type" value="Genomic_DNA"/>
</dbReference>
<proteinExistence type="predicted"/>
<comment type="caution">
    <text evidence="2">The sequence shown here is derived from an EMBL/GenBank/DDBJ whole genome shotgun (WGS) entry which is preliminary data.</text>
</comment>
<evidence type="ECO:0008006" key="4">
    <source>
        <dbReference type="Google" id="ProtNLM"/>
    </source>
</evidence>
<protein>
    <recommendedName>
        <fullName evidence="4">Peroxisomal membrane protein PEX16</fullName>
    </recommendedName>
</protein>
<keyword evidence="3" id="KW-1185">Reference proteome</keyword>
<dbReference type="Proteomes" id="UP001189429">
    <property type="component" value="Unassembled WGS sequence"/>
</dbReference>
<evidence type="ECO:0000256" key="1">
    <source>
        <dbReference type="SAM" id="MobiDB-lite"/>
    </source>
</evidence>
<gene>
    <name evidence="2" type="ORF">PCOR1329_LOCUS60954</name>
</gene>
<feature type="region of interest" description="Disordered" evidence="1">
    <location>
        <begin position="75"/>
        <end position="100"/>
    </location>
</feature>
<accession>A0ABN9VT59</accession>
<sequence>MLLLRSERSSHRNAKRARAIVTRLCAAYSWMLLLRRDMPDVMPEAGAGGSGRWPGPGGAQRRALHIARLRSSAPQIQALPHKLGQGADRPGIPTGLQSGA</sequence>
<organism evidence="2 3">
    <name type="scientific">Prorocentrum cordatum</name>
    <dbReference type="NCBI Taxonomy" id="2364126"/>
    <lineage>
        <taxon>Eukaryota</taxon>
        <taxon>Sar</taxon>
        <taxon>Alveolata</taxon>
        <taxon>Dinophyceae</taxon>
        <taxon>Prorocentrales</taxon>
        <taxon>Prorocentraceae</taxon>
        <taxon>Prorocentrum</taxon>
    </lineage>
</organism>